<evidence type="ECO:0000313" key="2">
    <source>
        <dbReference type="EMBL" id="GAG88753.1"/>
    </source>
</evidence>
<proteinExistence type="predicted"/>
<feature type="compositionally biased region" description="Basic and acidic residues" evidence="1">
    <location>
        <begin position="120"/>
        <end position="138"/>
    </location>
</feature>
<name>X1BX44_9ZZZZ</name>
<protein>
    <submittedName>
        <fullName evidence="2">Uncharacterized protein</fullName>
    </submittedName>
</protein>
<feature type="non-terminal residue" evidence="2">
    <location>
        <position position="1"/>
    </location>
</feature>
<organism evidence="2">
    <name type="scientific">marine sediment metagenome</name>
    <dbReference type="NCBI Taxonomy" id="412755"/>
    <lineage>
        <taxon>unclassified sequences</taxon>
        <taxon>metagenomes</taxon>
        <taxon>ecological metagenomes</taxon>
    </lineage>
</organism>
<dbReference type="AlphaFoldDB" id="X1BX44"/>
<comment type="caution">
    <text evidence="2">The sequence shown here is derived from an EMBL/GenBank/DDBJ whole genome shotgun (WGS) entry which is preliminary data.</text>
</comment>
<feature type="non-terminal residue" evidence="2">
    <location>
        <position position="149"/>
    </location>
</feature>
<dbReference type="EMBL" id="BART01014484">
    <property type="protein sequence ID" value="GAG88753.1"/>
    <property type="molecule type" value="Genomic_DNA"/>
</dbReference>
<evidence type="ECO:0000256" key="1">
    <source>
        <dbReference type="SAM" id="MobiDB-lite"/>
    </source>
</evidence>
<gene>
    <name evidence="2" type="ORF">S01H4_28855</name>
</gene>
<sequence>DDKLKNIEKKVQHFAQEQLDRIKLKQQARDFIEDALVQRTVWLQLVPILNGKDLEKIDFNVLKWFDVWFDTKQKKVEETDVFIRKYVKLYKILGLDKVYFNLDKIKQTTPPDDVREEQEYEAKQGDDASYGKREKTYYDPENNSSIDEV</sequence>
<feature type="region of interest" description="Disordered" evidence="1">
    <location>
        <begin position="107"/>
        <end position="149"/>
    </location>
</feature>
<reference evidence="2" key="1">
    <citation type="journal article" date="2014" name="Front. Microbiol.">
        <title>High frequency of phylogenetically diverse reductive dehalogenase-homologous genes in deep subseafloor sedimentary metagenomes.</title>
        <authorList>
            <person name="Kawai M."/>
            <person name="Futagami T."/>
            <person name="Toyoda A."/>
            <person name="Takaki Y."/>
            <person name="Nishi S."/>
            <person name="Hori S."/>
            <person name="Arai W."/>
            <person name="Tsubouchi T."/>
            <person name="Morono Y."/>
            <person name="Uchiyama I."/>
            <person name="Ito T."/>
            <person name="Fujiyama A."/>
            <person name="Inagaki F."/>
            <person name="Takami H."/>
        </authorList>
    </citation>
    <scope>NUCLEOTIDE SEQUENCE</scope>
    <source>
        <strain evidence="2">Expedition CK06-06</strain>
    </source>
</reference>
<accession>X1BX44</accession>